<organism evidence="2 3">
    <name type="scientific">Debaryomyces fabryi</name>
    <dbReference type="NCBI Taxonomy" id="58627"/>
    <lineage>
        <taxon>Eukaryota</taxon>
        <taxon>Fungi</taxon>
        <taxon>Dikarya</taxon>
        <taxon>Ascomycota</taxon>
        <taxon>Saccharomycotina</taxon>
        <taxon>Pichiomycetes</taxon>
        <taxon>Debaryomycetaceae</taxon>
        <taxon>Debaryomyces</taxon>
    </lineage>
</organism>
<dbReference type="SUPFAM" id="SSF52266">
    <property type="entry name" value="SGNH hydrolase"/>
    <property type="match status" value="1"/>
</dbReference>
<dbReference type="EMBL" id="LMYN01000070">
    <property type="protein sequence ID" value="KSA00898.1"/>
    <property type="molecule type" value="Genomic_DNA"/>
</dbReference>
<name>A0A0V1PXN5_9ASCO</name>
<dbReference type="CDD" id="cd01838">
    <property type="entry name" value="Isoamyl_acetate_hydrolase_like"/>
    <property type="match status" value="1"/>
</dbReference>
<dbReference type="PANTHER" id="PTHR14209">
    <property type="entry name" value="ISOAMYL ACETATE-HYDROLYZING ESTERASE 1"/>
    <property type="match status" value="1"/>
</dbReference>
<dbReference type="PANTHER" id="PTHR14209:SF19">
    <property type="entry name" value="ISOAMYL ACETATE-HYDROLYZING ESTERASE 1 HOMOLOG"/>
    <property type="match status" value="1"/>
</dbReference>
<dbReference type="Pfam" id="PF13472">
    <property type="entry name" value="Lipase_GDSL_2"/>
    <property type="match status" value="1"/>
</dbReference>
<protein>
    <recommendedName>
        <fullName evidence="1">SGNH hydrolase-type esterase domain-containing protein</fullName>
    </recommendedName>
</protein>
<evidence type="ECO:0000259" key="1">
    <source>
        <dbReference type="Pfam" id="PF13472"/>
    </source>
</evidence>
<dbReference type="InterPro" id="IPR036514">
    <property type="entry name" value="SGNH_hydro_sf"/>
</dbReference>
<dbReference type="GeneID" id="26840337"/>
<gene>
    <name evidence="2" type="ORF">AC631_03328</name>
</gene>
<keyword evidence="3" id="KW-1185">Reference proteome</keyword>
<dbReference type="InterPro" id="IPR013830">
    <property type="entry name" value="SGNH_hydro"/>
</dbReference>
<dbReference type="InterPro" id="IPR045136">
    <property type="entry name" value="Iah1-like"/>
</dbReference>
<dbReference type="RefSeq" id="XP_015467000.1">
    <property type="nucleotide sequence ID" value="XM_015612157.1"/>
</dbReference>
<accession>A0A0V1PXN5</accession>
<evidence type="ECO:0000313" key="2">
    <source>
        <dbReference type="EMBL" id="KSA00898.1"/>
    </source>
</evidence>
<evidence type="ECO:0000313" key="3">
    <source>
        <dbReference type="Proteomes" id="UP000054251"/>
    </source>
</evidence>
<feature type="domain" description="SGNH hydrolase-type esterase" evidence="1">
    <location>
        <begin position="5"/>
        <end position="171"/>
    </location>
</feature>
<sequence>MRKLDVLNRGFSGYNTDNCKIILPKILEVENQGPSKVKLMTLFLGTNDALSTVQHVPLSRYKANLSSMIQEVLKYDIKLILIGPGLHDPKLLPQGYADNGIIGDISSSLNNKTYSEAAKSVAEQHKVPFLDLWAAFQKKGGWSDEQLTQQSVLIDMLLSDGIHFTSEAYQLLYKELISAIEKEYPELAPSNLKMKLALWDTIDPANMEKTIFN</sequence>
<dbReference type="Proteomes" id="UP000054251">
    <property type="component" value="Unassembled WGS sequence"/>
</dbReference>
<dbReference type="OrthoDB" id="671439at2759"/>
<proteinExistence type="predicted"/>
<dbReference type="AlphaFoldDB" id="A0A0V1PXN5"/>
<reference evidence="2 3" key="1">
    <citation type="submission" date="2015-11" db="EMBL/GenBank/DDBJ databases">
        <title>The genome of Debaryomyces fabryi.</title>
        <authorList>
            <person name="Tafer H."/>
            <person name="Lopandic K."/>
        </authorList>
    </citation>
    <scope>NUCLEOTIDE SEQUENCE [LARGE SCALE GENOMIC DNA]</scope>
    <source>
        <strain evidence="2 3">CBS 789</strain>
    </source>
</reference>
<comment type="caution">
    <text evidence="2">The sequence shown here is derived from an EMBL/GenBank/DDBJ whole genome shotgun (WGS) entry which is preliminary data.</text>
</comment>
<dbReference type="Gene3D" id="3.40.50.1110">
    <property type="entry name" value="SGNH hydrolase"/>
    <property type="match status" value="1"/>
</dbReference>